<proteinExistence type="predicted"/>
<gene>
    <name evidence="2" type="ORF">CBW52_22615</name>
</gene>
<keyword evidence="1" id="KW-1133">Transmembrane helix</keyword>
<protein>
    <submittedName>
        <fullName evidence="2">Uncharacterized protein</fullName>
    </submittedName>
</protein>
<feature type="transmembrane region" description="Helical" evidence="1">
    <location>
        <begin position="41"/>
        <end position="62"/>
    </location>
</feature>
<sequence length="66" mass="7785">MVKITINLLSYFNGDYHHQNLLIGPAYSSSKEKWIQLQIKLLQLLTIFLIINFSNDFCFFIFDSII</sequence>
<keyword evidence="1" id="KW-0812">Transmembrane</keyword>
<name>A0AB73NEZ2_YERKR</name>
<dbReference type="EMBL" id="NHOG01000042">
    <property type="protein sequence ID" value="OVZ75196.1"/>
    <property type="molecule type" value="Genomic_DNA"/>
</dbReference>
<organism evidence="2 3">
    <name type="scientific">Yersinia kristensenii</name>
    <dbReference type="NCBI Taxonomy" id="28152"/>
    <lineage>
        <taxon>Bacteria</taxon>
        <taxon>Pseudomonadati</taxon>
        <taxon>Pseudomonadota</taxon>
        <taxon>Gammaproteobacteria</taxon>
        <taxon>Enterobacterales</taxon>
        <taxon>Yersiniaceae</taxon>
        <taxon>Yersinia</taxon>
    </lineage>
</organism>
<reference evidence="2 3" key="1">
    <citation type="submission" date="2017-05" db="EMBL/GenBank/DDBJ databases">
        <title>Whole genome sequencing of Yersinia kristensenii.</title>
        <authorList>
            <person name="Campioni F."/>
        </authorList>
    </citation>
    <scope>NUCLEOTIDE SEQUENCE [LARGE SCALE GENOMIC DNA]</scope>
    <source>
        <strain evidence="2 3">CFSAN060538</strain>
    </source>
</reference>
<accession>A0AB73NEZ2</accession>
<keyword evidence="3" id="KW-1185">Reference proteome</keyword>
<dbReference type="AlphaFoldDB" id="A0AB73NEZ2"/>
<evidence type="ECO:0000313" key="3">
    <source>
        <dbReference type="Proteomes" id="UP000195840"/>
    </source>
</evidence>
<keyword evidence="1" id="KW-0472">Membrane</keyword>
<dbReference type="Proteomes" id="UP000195840">
    <property type="component" value="Unassembled WGS sequence"/>
</dbReference>
<evidence type="ECO:0000256" key="1">
    <source>
        <dbReference type="SAM" id="Phobius"/>
    </source>
</evidence>
<evidence type="ECO:0000313" key="2">
    <source>
        <dbReference type="EMBL" id="OVZ75196.1"/>
    </source>
</evidence>
<comment type="caution">
    <text evidence="2">The sequence shown here is derived from an EMBL/GenBank/DDBJ whole genome shotgun (WGS) entry which is preliminary data.</text>
</comment>